<organism evidence="1 2">
    <name type="scientific">Coprobacillus cateniformis</name>
    <dbReference type="NCBI Taxonomy" id="100884"/>
    <lineage>
        <taxon>Bacteria</taxon>
        <taxon>Bacillati</taxon>
        <taxon>Bacillota</taxon>
        <taxon>Erysipelotrichia</taxon>
        <taxon>Erysipelotrichales</taxon>
        <taxon>Coprobacillaceae</taxon>
        <taxon>Coprobacillus</taxon>
    </lineage>
</organism>
<accession>E7G7X4</accession>
<keyword evidence="2" id="KW-1185">Reference proteome</keyword>
<gene>
    <name evidence="1" type="ORF">HMPREF9488_00862</name>
</gene>
<sequence length="146" mass="17452">MDRNQEHTLESARILVNNYQDVLNRDEETSEEDSDTIYKEYWHLIYDNFGNEMINLAEQKIGLGKFTTLEFLDALEEVIEKAPRIVDEYQGYVLKRCKDCWGDMSYFVYLNNRQYSESLDYPNDEVAIKYFRHCIDDQPGDPNFYD</sequence>
<dbReference type="STRING" id="100884.GCA_000269565_00839"/>
<comment type="caution">
    <text evidence="1">The sequence shown here is derived from an EMBL/GenBank/DDBJ whole genome shotgun (WGS) entry which is preliminary data.</text>
</comment>
<protein>
    <submittedName>
        <fullName evidence="1">Uncharacterized protein</fullName>
    </submittedName>
</protein>
<name>E7G7X4_9FIRM</name>
<dbReference type="RefSeq" id="WP_008787978.1">
    <property type="nucleotide sequence ID" value="NZ_AKCB01000001.1"/>
</dbReference>
<dbReference type="eggNOG" id="ENOG50347JP">
    <property type="taxonomic scope" value="Bacteria"/>
</dbReference>
<proteinExistence type="predicted"/>
<evidence type="ECO:0000313" key="2">
    <source>
        <dbReference type="Proteomes" id="UP000003157"/>
    </source>
</evidence>
<dbReference type="HOGENOM" id="CLU_1774233_0_0_9"/>
<dbReference type="EMBL" id="ADKX01000012">
    <property type="protein sequence ID" value="EFW05895.1"/>
    <property type="molecule type" value="Genomic_DNA"/>
</dbReference>
<evidence type="ECO:0000313" key="1">
    <source>
        <dbReference type="EMBL" id="EFW05895.1"/>
    </source>
</evidence>
<dbReference type="GeneID" id="78228729"/>
<dbReference type="Proteomes" id="UP000003157">
    <property type="component" value="Unassembled WGS sequence"/>
</dbReference>
<dbReference type="AlphaFoldDB" id="E7G7X4"/>
<reference evidence="1 2" key="1">
    <citation type="submission" date="2010-12" db="EMBL/GenBank/DDBJ databases">
        <title>The Genome Sequence of Coprobacillus sp. strain 29_1.</title>
        <authorList>
            <consortium name="The Broad Institute Genome Sequencing Platform"/>
            <person name="Earl A."/>
            <person name="Ward D."/>
            <person name="Feldgarden M."/>
            <person name="Gevers D."/>
            <person name="Daigneault M."/>
            <person name="Sibley C.D."/>
            <person name="White A."/>
            <person name="Strauss J."/>
            <person name="Allen-Vercoe E."/>
            <person name="Young S.K."/>
            <person name="Zeng Q."/>
            <person name="Gargeya S."/>
            <person name="Fitzgerald M."/>
            <person name="Haas B."/>
            <person name="Abouelleil A."/>
            <person name="Alvarado L."/>
            <person name="Arachchi H.M."/>
            <person name="Berlin A."/>
            <person name="Brown A."/>
            <person name="Chapman S.B."/>
            <person name="Chen Z."/>
            <person name="Dunbar C."/>
            <person name="Freedman E."/>
            <person name="Gearin G."/>
            <person name="Gellesch M."/>
            <person name="Goldberg J."/>
            <person name="Griggs A."/>
            <person name="Gujja S."/>
            <person name="Heilman E."/>
            <person name="Heiman D."/>
            <person name="Howarth C."/>
            <person name="Larson L."/>
            <person name="Lui A."/>
            <person name="MacDonald P.J.P."/>
            <person name="Mehta T."/>
            <person name="Montmayeur A."/>
            <person name="Murphy C."/>
            <person name="Neiman D."/>
            <person name="Pearson M."/>
            <person name="Priest M."/>
            <person name="Roberts A."/>
            <person name="Saif S."/>
            <person name="Shea T."/>
            <person name="Shenoy N."/>
            <person name="Sisk P."/>
            <person name="Stolte C."/>
            <person name="Sykes S."/>
            <person name="White J."/>
            <person name="Yandava C."/>
            <person name="Nusbaum C."/>
            <person name="Birren B."/>
        </authorList>
    </citation>
    <scope>NUCLEOTIDE SEQUENCE [LARGE SCALE GENOMIC DNA]</scope>
    <source>
        <strain evidence="1 2">29_1</strain>
    </source>
</reference>